<dbReference type="OrthoDB" id="1658571at2759"/>
<evidence type="ECO:0000313" key="1">
    <source>
        <dbReference type="EMBL" id="KAJ4981135.1"/>
    </source>
</evidence>
<comment type="caution">
    <text evidence="1">The sequence shown here is derived from an EMBL/GenBank/DDBJ whole genome shotgun (WGS) entry which is preliminary data.</text>
</comment>
<organism evidence="1 2">
    <name type="scientific">Protea cynaroides</name>
    <dbReference type="NCBI Taxonomy" id="273540"/>
    <lineage>
        <taxon>Eukaryota</taxon>
        <taxon>Viridiplantae</taxon>
        <taxon>Streptophyta</taxon>
        <taxon>Embryophyta</taxon>
        <taxon>Tracheophyta</taxon>
        <taxon>Spermatophyta</taxon>
        <taxon>Magnoliopsida</taxon>
        <taxon>Proteales</taxon>
        <taxon>Proteaceae</taxon>
        <taxon>Protea</taxon>
    </lineage>
</organism>
<gene>
    <name evidence="1" type="ORF">NE237_031972</name>
</gene>
<name>A0A9Q0R338_9MAGN</name>
<keyword evidence="2" id="KW-1185">Reference proteome</keyword>
<sequence length="159" mass="18385">MMEKISNVFNLPSKMVLPSITNIYLLQSLHLKASSSPSFAYFSLSLSFNLLKVSRFRAMEVLSDNKENIPPFPTKSTNQSAAMVLTSLNKKRRIREPLEDITHLFYPSVRRCKPVLDRDLLFSRPDFVSIANARKRRTGEDGFNSLQRTRWGSLRKDFR</sequence>
<dbReference type="EMBL" id="JAMYWD010000001">
    <property type="protein sequence ID" value="KAJ4981135.1"/>
    <property type="molecule type" value="Genomic_DNA"/>
</dbReference>
<evidence type="ECO:0000313" key="2">
    <source>
        <dbReference type="Proteomes" id="UP001141806"/>
    </source>
</evidence>
<proteinExistence type="predicted"/>
<accession>A0A9Q0R338</accession>
<protein>
    <submittedName>
        <fullName evidence="1">Uncharacterized protein</fullName>
    </submittedName>
</protein>
<dbReference type="Proteomes" id="UP001141806">
    <property type="component" value="Unassembled WGS sequence"/>
</dbReference>
<reference evidence="1" key="1">
    <citation type="journal article" date="2023" name="Plant J.">
        <title>The genome of the king protea, Protea cynaroides.</title>
        <authorList>
            <person name="Chang J."/>
            <person name="Duong T.A."/>
            <person name="Schoeman C."/>
            <person name="Ma X."/>
            <person name="Roodt D."/>
            <person name="Barker N."/>
            <person name="Li Z."/>
            <person name="Van de Peer Y."/>
            <person name="Mizrachi E."/>
        </authorList>
    </citation>
    <scope>NUCLEOTIDE SEQUENCE</scope>
    <source>
        <tissue evidence="1">Young leaves</tissue>
    </source>
</reference>
<dbReference type="AlphaFoldDB" id="A0A9Q0R338"/>